<evidence type="ECO:0000256" key="2">
    <source>
        <dbReference type="ARBA" id="ARBA00022833"/>
    </source>
</evidence>
<evidence type="ECO:0000259" key="3">
    <source>
        <dbReference type="PROSITE" id="PS51747"/>
    </source>
</evidence>
<keyword evidence="5" id="KW-1185">Reference proteome</keyword>
<dbReference type="CDD" id="cd01285">
    <property type="entry name" value="nucleoside_deaminase"/>
    <property type="match status" value="1"/>
</dbReference>
<evidence type="ECO:0000313" key="4">
    <source>
        <dbReference type="EMBL" id="MDI6449789.1"/>
    </source>
</evidence>
<name>A0AAW6TZV1_9BACT</name>
<keyword evidence="2" id="KW-0862">Zinc</keyword>
<evidence type="ECO:0000313" key="5">
    <source>
        <dbReference type="Proteomes" id="UP001431776"/>
    </source>
</evidence>
<dbReference type="PANTHER" id="PTHR11079">
    <property type="entry name" value="CYTOSINE DEAMINASE FAMILY MEMBER"/>
    <property type="match status" value="1"/>
</dbReference>
<reference evidence="4" key="1">
    <citation type="submission" date="2023-05" db="EMBL/GenBank/DDBJ databases">
        <title>Anaerotaeda fermentans gen. nov., sp. nov., a novel anaerobic planctomycete of the new family within the order Sedimentisphaerales isolated from Taman Peninsula, Russia.</title>
        <authorList>
            <person name="Khomyakova M.A."/>
            <person name="Merkel A.Y."/>
            <person name="Slobodkin A.I."/>
        </authorList>
    </citation>
    <scope>NUCLEOTIDE SEQUENCE</scope>
    <source>
        <strain evidence="4">M17dextr</strain>
    </source>
</reference>
<accession>A0AAW6TZV1</accession>
<dbReference type="InterPro" id="IPR016192">
    <property type="entry name" value="APOBEC/CMP_deaminase_Zn-bd"/>
</dbReference>
<sequence>MLPDEHGGELVLRLPDWLRRLWTEQEHAFDNAEAKMRFVIELARRNVEQQTGGPFGAAIFDADSGRLVAPGVNVVEPSNCSIAHAEMVAIALAQQVVGSYDLGADETFCELVTSTEPCAMCLGAIPWSGVRRVLCGARGEDACAIGFDEGAKPPDWVGALQGRRIEVVQDLCRTEARAVLEHYRTTGGRIYNARCDIRAGE</sequence>
<dbReference type="GO" id="GO:0008270">
    <property type="term" value="F:zinc ion binding"/>
    <property type="evidence" value="ECO:0007669"/>
    <property type="project" value="InterPro"/>
</dbReference>
<evidence type="ECO:0000256" key="1">
    <source>
        <dbReference type="ARBA" id="ARBA00022723"/>
    </source>
</evidence>
<dbReference type="Proteomes" id="UP001431776">
    <property type="component" value="Unassembled WGS sequence"/>
</dbReference>
<dbReference type="SUPFAM" id="SSF53927">
    <property type="entry name" value="Cytidine deaminase-like"/>
    <property type="match status" value="1"/>
</dbReference>
<dbReference type="InterPro" id="IPR002125">
    <property type="entry name" value="CMP_dCMP_dom"/>
</dbReference>
<dbReference type="Gene3D" id="3.40.140.10">
    <property type="entry name" value="Cytidine Deaminase, domain 2"/>
    <property type="match status" value="1"/>
</dbReference>
<dbReference type="PANTHER" id="PTHR11079:SF161">
    <property type="entry name" value="CMP_DCMP-TYPE DEAMINASE DOMAIN-CONTAINING PROTEIN"/>
    <property type="match status" value="1"/>
</dbReference>
<feature type="domain" description="CMP/dCMP-type deaminase" evidence="3">
    <location>
        <begin position="30"/>
        <end position="167"/>
    </location>
</feature>
<dbReference type="PROSITE" id="PS00903">
    <property type="entry name" value="CYT_DCMP_DEAMINASES_1"/>
    <property type="match status" value="1"/>
</dbReference>
<keyword evidence="1" id="KW-0479">Metal-binding</keyword>
<organism evidence="4 5">
    <name type="scientific">Anaerobaca lacustris</name>
    <dbReference type="NCBI Taxonomy" id="3044600"/>
    <lineage>
        <taxon>Bacteria</taxon>
        <taxon>Pseudomonadati</taxon>
        <taxon>Planctomycetota</taxon>
        <taxon>Phycisphaerae</taxon>
        <taxon>Sedimentisphaerales</taxon>
        <taxon>Anaerobacaceae</taxon>
        <taxon>Anaerobaca</taxon>
    </lineage>
</organism>
<dbReference type="AlphaFoldDB" id="A0AAW6TZV1"/>
<dbReference type="GO" id="GO:0006152">
    <property type="term" value="P:purine nucleoside catabolic process"/>
    <property type="evidence" value="ECO:0007669"/>
    <property type="project" value="TreeGrafter"/>
</dbReference>
<dbReference type="Pfam" id="PF00383">
    <property type="entry name" value="dCMP_cyt_deam_1"/>
    <property type="match status" value="1"/>
</dbReference>
<protein>
    <submittedName>
        <fullName evidence="4">Nucleoside deaminase</fullName>
    </submittedName>
</protein>
<comment type="caution">
    <text evidence="4">The sequence shown here is derived from an EMBL/GenBank/DDBJ whole genome shotgun (WGS) entry which is preliminary data.</text>
</comment>
<gene>
    <name evidence="4" type="ORF">QJ522_12090</name>
</gene>
<dbReference type="EMBL" id="JASCXX010000013">
    <property type="protein sequence ID" value="MDI6449789.1"/>
    <property type="molecule type" value="Genomic_DNA"/>
</dbReference>
<dbReference type="RefSeq" id="WP_349245198.1">
    <property type="nucleotide sequence ID" value="NZ_JASCXX010000013.1"/>
</dbReference>
<dbReference type="PROSITE" id="PS51747">
    <property type="entry name" value="CYT_DCMP_DEAMINASES_2"/>
    <property type="match status" value="1"/>
</dbReference>
<proteinExistence type="predicted"/>
<dbReference type="GO" id="GO:0047974">
    <property type="term" value="F:guanosine deaminase activity"/>
    <property type="evidence" value="ECO:0007669"/>
    <property type="project" value="TreeGrafter"/>
</dbReference>
<dbReference type="InterPro" id="IPR016193">
    <property type="entry name" value="Cytidine_deaminase-like"/>
</dbReference>